<dbReference type="SMART" id="SM00220">
    <property type="entry name" value="S_TKc"/>
    <property type="match status" value="1"/>
</dbReference>
<gene>
    <name evidence="9" type="ORF">GSOID_T00008358001</name>
</gene>
<dbReference type="SUPFAM" id="SSF56112">
    <property type="entry name" value="Protein kinase-like (PK-like)"/>
    <property type="match status" value="1"/>
</dbReference>
<evidence type="ECO:0000256" key="6">
    <source>
        <dbReference type="ARBA" id="ARBA00022840"/>
    </source>
</evidence>
<feature type="domain" description="Protein kinase" evidence="8">
    <location>
        <begin position="136"/>
        <end position="398"/>
    </location>
</feature>
<protein>
    <submittedName>
        <fullName evidence="9">Uncharacterized protein</fullName>
    </submittedName>
</protein>
<dbReference type="InterPro" id="IPR011009">
    <property type="entry name" value="Kinase-like_dom_sf"/>
</dbReference>
<dbReference type="Gene3D" id="3.30.200.20">
    <property type="entry name" value="Phosphorylase Kinase, domain 1"/>
    <property type="match status" value="1"/>
</dbReference>
<dbReference type="PROSITE" id="PS50004">
    <property type="entry name" value="C2"/>
    <property type="match status" value="1"/>
</dbReference>
<dbReference type="Gene3D" id="1.10.510.10">
    <property type="entry name" value="Transferase(Phosphotransferase) domain 1"/>
    <property type="match status" value="1"/>
</dbReference>
<reference evidence="9" key="1">
    <citation type="journal article" date="2010" name="Science">
        <title>Plasticity of animal genome architecture unmasked by rapid evolution of a pelagic tunicate.</title>
        <authorList>
            <person name="Denoeud F."/>
            <person name="Henriet S."/>
            <person name="Mungpakdee S."/>
            <person name="Aury J.M."/>
            <person name="Da Silva C."/>
            <person name="Brinkmann H."/>
            <person name="Mikhaleva J."/>
            <person name="Olsen L.C."/>
            <person name="Jubin C."/>
            <person name="Canestro C."/>
            <person name="Bouquet J.M."/>
            <person name="Danks G."/>
            <person name="Poulain J."/>
            <person name="Campsteijn C."/>
            <person name="Adamski M."/>
            <person name="Cross I."/>
            <person name="Yadetie F."/>
            <person name="Muffato M."/>
            <person name="Louis A."/>
            <person name="Butcher S."/>
            <person name="Tsagkogeorga G."/>
            <person name="Konrad A."/>
            <person name="Singh S."/>
            <person name="Jensen M.F."/>
            <person name="Cong E.H."/>
            <person name="Eikeseth-Otteraa H."/>
            <person name="Noel B."/>
            <person name="Anthouard V."/>
            <person name="Porcel B.M."/>
            <person name="Kachouri-Lafond R."/>
            <person name="Nishino A."/>
            <person name="Ugolini M."/>
            <person name="Chourrout P."/>
            <person name="Nishida H."/>
            <person name="Aasland R."/>
            <person name="Huzurbazar S."/>
            <person name="Westhof E."/>
            <person name="Delsuc F."/>
            <person name="Lehrach H."/>
            <person name="Reinhardt R."/>
            <person name="Weissenbach J."/>
            <person name="Roy S.W."/>
            <person name="Artiguenave F."/>
            <person name="Postlethwait J.H."/>
            <person name="Manak J.R."/>
            <person name="Thompson E.M."/>
            <person name="Jaillon O."/>
            <person name="Du Pasquier L."/>
            <person name="Boudinot P."/>
            <person name="Liberles D.A."/>
            <person name="Volff J.N."/>
            <person name="Philippe H."/>
            <person name="Lenhard B."/>
            <person name="Roest Crollius H."/>
            <person name="Wincker P."/>
            <person name="Chourrout D."/>
        </authorList>
    </citation>
    <scope>NUCLEOTIDE SEQUENCE [LARGE SCALE GENOMIC DNA]</scope>
</reference>
<dbReference type="EMBL" id="FN653040">
    <property type="protein sequence ID" value="CBY19348.1"/>
    <property type="molecule type" value="Genomic_DNA"/>
</dbReference>
<feature type="domain" description="C2" evidence="7">
    <location>
        <begin position="1"/>
        <end position="92"/>
    </location>
</feature>
<evidence type="ECO:0000313" key="10">
    <source>
        <dbReference type="Proteomes" id="UP000001307"/>
    </source>
</evidence>
<accession>E4XDV9</accession>
<dbReference type="SUPFAM" id="SSF49562">
    <property type="entry name" value="C2 domain (Calcium/lipid-binding domain, CaLB)"/>
    <property type="match status" value="1"/>
</dbReference>
<evidence type="ECO:0000256" key="2">
    <source>
        <dbReference type="ARBA" id="ARBA00022527"/>
    </source>
</evidence>
<organism evidence="9">
    <name type="scientific">Oikopleura dioica</name>
    <name type="common">Tunicate</name>
    <dbReference type="NCBI Taxonomy" id="34765"/>
    <lineage>
        <taxon>Eukaryota</taxon>
        <taxon>Metazoa</taxon>
        <taxon>Chordata</taxon>
        <taxon>Tunicata</taxon>
        <taxon>Appendicularia</taxon>
        <taxon>Copelata</taxon>
        <taxon>Oikopleuridae</taxon>
        <taxon>Oikopleura</taxon>
    </lineage>
</organism>
<evidence type="ECO:0000256" key="4">
    <source>
        <dbReference type="ARBA" id="ARBA00022741"/>
    </source>
</evidence>
<keyword evidence="3" id="KW-0808">Transferase</keyword>
<dbReference type="PROSITE" id="PS00108">
    <property type="entry name" value="PROTEIN_KINASE_ST"/>
    <property type="match status" value="1"/>
</dbReference>
<dbReference type="Gene3D" id="2.60.40.150">
    <property type="entry name" value="C2 domain"/>
    <property type="match status" value="1"/>
</dbReference>
<dbReference type="CDD" id="cd05123">
    <property type="entry name" value="STKc_AGC"/>
    <property type="match status" value="1"/>
</dbReference>
<evidence type="ECO:0000259" key="8">
    <source>
        <dbReference type="PROSITE" id="PS50011"/>
    </source>
</evidence>
<sequence length="465" mass="53184">MDANGFSDPFVKITIVSEPKQKIKKMKTEIKSKNLNPIWNESFVFEIGQLDVSSRIVFSVYDHDSFGSNDVIGATSFSLCEIQKSTVDGLYRLQNMRDGRLFNQLLEHNSNKYGELIGLMNTKKNESEARVALADFELMSTIGTGSFGLVFQAKSKISGRVHSFTHQKCISKGELNTDADIDAVIEEKKTLELCRECEYIVDILATFHTPEYAFFALEFLPGGDLYFHIINSDNNVFCLDDVLFYTAQICEALDFIHTKQIIYRDLKLDNIVLDSKGYVKLVDFGLAKSVQNTNGKSTTGTLEYMAPEILAGFEYSYPIDYWALGVLIFEMIYSIRPYQSHDEKRLKQMVLDTPIRFPRQIVENTVSTCVKSLLERLLTKSQDERLNNYKDIMNHPAFENFDMHALKSRSIKPSVIPKPEYNLNFDPELALYSPQLQKVSNVNINLDLFFDTFEELFCQDLIPAK</sequence>
<evidence type="ECO:0000256" key="5">
    <source>
        <dbReference type="ARBA" id="ARBA00022777"/>
    </source>
</evidence>
<dbReference type="Pfam" id="PF00168">
    <property type="entry name" value="C2"/>
    <property type="match status" value="1"/>
</dbReference>
<dbReference type="Proteomes" id="UP000001307">
    <property type="component" value="Unassembled WGS sequence"/>
</dbReference>
<dbReference type="PRINTS" id="PR00360">
    <property type="entry name" value="C2DOMAIN"/>
</dbReference>
<evidence type="ECO:0000256" key="3">
    <source>
        <dbReference type="ARBA" id="ARBA00022679"/>
    </source>
</evidence>
<keyword evidence="4" id="KW-0547">Nucleotide-binding</keyword>
<dbReference type="InterPro" id="IPR000719">
    <property type="entry name" value="Prot_kinase_dom"/>
</dbReference>
<evidence type="ECO:0000259" key="7">
    <source>
        <dbReference type="PROSITE" id="PS50004"/>
    </source>
</evidence>
<evidence type="ECO:0000313" key="9">
    <source>
        <dbReference type="EMBL" id="CBY19348.1"/>
    </source>
</evidence>
<evidence type="ECO:0000256" key="1">
    <source>
        <dbReference type="ARBA" id="ARBA00005490"/>
    </source>
</evidence>
<dbReference type="AlphaFoldDB" id="E4XDV9"/>
<dbReference type="GO" id="GO:0005524">
    <property type="term" value="F:ATP binding"/>
    <property type="evidence" value="ECO:0007669"/>
    <property type="project" value="UniProtKB-KW"/>
</dbReference>
<keyword evidence="2" id="KW-0723">Serine/threonine-protein kinase</keyword>
<dbReference type="InParanoid" id="E4XDV9"/>
<dbReference type="PANTHER" id="PTHR24351">
    <property type="entry name" value="RIBOSOMAL PROTEIN S6 KINASE"/>
    <property type="match status" value="1"/>
</dbReference>
<dbReference type="InterPro" id="IPR000008">
    <property type="entry name" value="C2_dom"/>
</dbReference>
<comment type="similarity">
    <text evidence="1">Belongs to the protein kinase superfamily. AGC Ser/Thr protein kinase family. PKC subfamily.</text>
</comment>
<dbReference type="SMART" id="SM00239">
    <property type="entry name" value="C2"/>
    <property type="match status" value="1"/>
</dbReference>
<dbReference type="GO" id="GO:0004674">
    <property type="term" value="F:protein serine/threonine kinase activity"/>
    <property type="evidence" value="ECO:0007669"/>
    <property type="project" value="UniProtKB-KW"/>
</dbReference>
<dbReference type="InterPro" id="IPR035892">
    <property type="entry name" value="C2_domain_sf"/>
</dbReference>
<dbReference type="PROSITE" id="PS50011">
    <property type="entry name" value="PROTEIN_KINASE_DOM"/>
    <property type="match status" value="1"/>
</dbReference>
<dbReference type="InterPro" id="IPR045270">
    <property type="entry name" value="STKc_AGC"/>
</dbReference>
<dbReference type="InterPro" id="IPR008271">
    <property type="entry name" value="Ser/Thr_kinase_AS"/>
</dbReference>
<dbReference type="OrthoDB" id="192449at2759"/>
<proteinExistence type="inferred from homology"/>
<name>E4XDV9_OIKDI</name>
<keyword evidence="6" id="KW-0067">ATP-binding</keyword>
<dbReference type="Pfam" id="PF00069">
    <property type="entry name" value="Pkinase"/>
    <property type="match status" value="1"/>
</dbReference>
<keyword evidence="10" id="KW-1185">Reference proteome</keyword>
<keyword evidence="5" id="KW-0418">Kinase</keyword>